<feature type="compositionally biased region" description="Low complexity" evidence="1">
    <location>
        <begin position="108"/>
        <end position="124"/>
    </location>
</feature>
<evidence type="ECO:0000313" key="2">
    <source>
        <dbReference type="EMBL" id="VEL18663.1"/>
    </source>
</evidence>
<protein>
    <submittedName>
        <fullName evidence="2">Uncharacterized protein</fullName>
    </submittedName>
</protein>
<dbReference type="AlphaFoldDB" id="A0A448WRU0"/>
<comment type="caution">
    <text evidence="2">The sequence shown here is derived from an EMBL/GenBank/DDBJ whole genome shotgun (WGS) entry which is preliminary data.</text>
</comment>
<feature type="compositionally biased region" description="Basic and acidic residues" evidence="1">
    <location>
        <begin position="157"/>
        <end position="166"/>
    </location>
</feature>
<sequence>MEGAAAAAVAAAAVATGSSSPNSTSATVSSPKFATFSTSCHSSGNPNASSIVAQSSSQSFYEQLSSNERSEKTTASPSPPPEQMSLSSQTSVSSASLHRESVFGSENSTASHSLSSPPHASADSGTVSGLDSPACSRPPIKRRRLVVDETAFMTKEFEIKSSRESDPGPGNSIGKVSGAHAEGELRGPQGSSSSPELERKQTTTLLPVAHITTIASTLAKSSVSNVITPSGGRVNHRNSGSKNTDVSSPNMANSKQSGIACSVLASPSSLSSSGISFLATISTPTATTTAATNNMTTSTNPYSSGLSVGRGADEDWEPCGVAELRCRICGYVGQTARGMRLHSRLHDCISLAGSGLPASRTGGAFRVARLAYLSFAHNLRLLHALSMSGRAESLRSSG</sequence>
<name>A0A448WRU0_9PLAT</name>
<evidence type="ECO:0000256" key="1">
    <source>
        <dbReference type="SAM" id="MobiDB-lite"/>
    </source>
</evidence>
<proteinExistence type="predicted"/>
<feature type="compositionally biased region" description="Polar residues" evidence="1">
    <location>
        <begin position="35"/>
        <end position="47"/>
    </location>
</feature>
<feature type="region of interest" description="Disordered" evidence="1">
    <location>
        <begin position="1"/>
        <end position="137"/>
    </location>
</feature>
<dbReference type="EMBL" id="CAAALY010038024">
    <property type="protein sequence ID" value="VEL18663.1"/>
    <property type="molecule type" value="Genomic_DNA"/>
</dbReference>
<feature type="region of interest" description="Disordered" evidence="1">
    <location>
        <begin position="228"/>
        <end position="253"/>
    </location>
</feature>
<accession>A0A448WRU0</accession>
<feature type="compositionally biased region" description="Low complexity" evidence="1">
    <location>
        <begin position="48"/>
        <end position="66"/>
    </location>
</feature>
<dbReference type="Proteomes" id="UP000784294">
    <property type="component" value="Unassembled WGS sequence"/>
</dbReference>
<feature type="compositionally biased region" description="Low complexity" evidence="1">
    <location>
        <begin position="1"/>
        <end position="31"/>
    </location>
</feature>
<organism evidence="2 3">
    <name type="scientific">Protopolystoma xenopodis</name>
    <dbReference type="NCBI Taxonomy" id="117903"/>
    <lineage>
        <taxon>Eukaryota</taxon>
        <taxon>Metazoa</taxon>
        <taxon>Spiralia</taxon>
        <taxon>Lophotrochozoa</taxon>
        <taxon>Platyhelminthes</taxon>
        <taxon>Monogenea</taxon>
        <taxon>Polyopisthocotylea</taxon>
        <taxon>Polystomatidea</taxon>
        <taxon>Polystomatidae</taxon>
        <taxon>Protopolystoma</taxon>
    </lineage>
</organism>
<gene>
    <name evidence="2" type="ORF">PXEA_LOCUS12103</name>
</gene>
<reference evidence="2" key="1">
    <citation type="submission" date="2018-11" db="EMBL/GenBank/DDBJ databases">
        <authorList>
            <consortium name="Pathogen Informatics"/>
        </authorList>
    </citation>
    <scope>NUCLEOTIDE SEQUENCE</scope>
</reference>
<dbReference type="OrthoDB" id="6288772at2759"/>
<feature type="compositionally biased region" description="Low complexity" evidence="1">
    <location>
        <begin position="85"/>
        <end position="96"/>
    </location>
</feature>
<keyword evidence="3" id="KW-1185">Reference proteome</keyword>
<feature type="region of interest" description="Disordered" evidence="1">
    <location>
        <begin position="157"/>
        <end position="200"/>
    </location>
</feature>
<evidence type="ECO:0000313" key="3">
    <source>
        <dbReference type="Proteomes" id="UP000784294"/>
    </source>
</evidence>
<feature type="compositionally biased region" description="Polar residues" evidence="1">
    <location>
        <begin position="237"/>
        <end position="253"/>
    </location>
</feature>